<dbReference type="SUPFAM" id="SSF54626">
    <property type="entry name" value="Chalcone isomerase"/>
    <property type="match status" value="1"/>
</dbReference>
<dbReference type="GO" id="GO:0009813">
    <property type="term" value="P:flavonoid biosynthetic process"/>
    <property type="evidence" value="ECO:0007669"/>
    <property type="project" value="UniProtKB-UniPathway"/>
</dbReference>
<evidence type="ECO:0000256" key="6">
    <source>
        <dbReference type="ARBA" id="ARBA00034056"/>
    </source>
</evidence>
<comment type="pathway">
    <text evidence="1">Secondary metabolite biosynthesis; flavonoid biosynthesis.</text>
</comment>
<dbReference type="SMR" id="G3FGU4"/>
<dbReference type="InterPro" id="IPR036298">
    <property type="entry name" value="Chalcone_isomerase_sf"/>
</dbReference>
<evidence type="ECO:0000256" key="2">
    <source>
        <dbReference type="ARBA" id="ARBA00007166"/>
    </source>
</evidence>
<dbReference type="PANTHER" id="PTHR28039:SF8">
    <property type="entry name" value="CHALCONE--FLAVANONE ISOMERASE 1-RELATED"/>
    <property type="match status" value="1"/>
</dbReference>
<comment type="catalytic activity">
    <reaction evidence="6">
        <text>a chalcone = a flavanone.</text>
        <dbReference type="EC" id="5.5.1.6"/>
    </reaction>
</comment>
<dbReference type="AlphaFoldDB" id="G3FGU4"/>
<evidence type="ECO:0000256" key="5">
    <source>
        <dbReference type="ARBA" id="ARBA00025429"/>
    </source>
</evidence>
<keyword evidence="3 9" id="KW-0413">Isomerase</keyword>
<protein>
    <recommendedName>
        <fullName evidence="7">Chalcone-flavonone isomerase family protein</fullName>
    </recommendedName>
</protein>
<comment type="similarity">
    <text evidence="2 7">Belongs to the chalcone isomerase family.</text>
</comment>
<evidence type="ECO:0000259" key="8">
    <source>
        <dbReference type="Pfam" id="PF02431"/>
    </source>
</evidence>
<proteinExistence type="evidence at transcript level"/>
<evidence type="ECO:0000256" key="7">
    <source>
        <dbReference type="RuleBase" id="RU361158"/>
    </source>
</evidence>
<reference evidence="9" key="1">
    <citation type="submission" date="2011-03" db="EMBL/GenBank/DDBJ databases">
        <authorList>
            <person name="Wang J.L."/>
            <person name="Qiu D.L."/>
        </authorList>
    </citation>
    <scope>NUCLEOTIDE SEQUENCE</scope>
</reference>
<sequence>MQSSPSVTEIQVENVTFTPFVKPPGSTKTLFLGGAGERGLEIQGKFIKFTAIGVYLEDVAVSWLAVKWKGKTAEELTESVEFFRDIVTGPFEKFMKVTMILPLTGQQYSEKVTENCIAFWKSIGIYTDAEARATEKFTKIFKDETFPPGTSILFTQSPHGSLTISFSKDGTIPEVGNAVIENKLLSEAILESMIGKHGVSPPAKKSLAARLSILLNDKEPEGGEAEAEKCVKEDKAVELGNDLKVA</sequence>
<keyword evidence="4" id="KW-0284">Flavonoid biosynthesis</keyword>
<dbReference type="Gene3D" id="3.50.70.10">
    <property type="match status" value="1"/>
</dbReference>
<organism evidence="9">
    <name type="scientific">Dimocarpus longan</name>
    <dbReference type="NCBI Taxonomy" id="128017"/>
    <lineage>
        <taxon>Eukaryota</taxon>
        <taxon>Viridiplantae</taxon>
        <taxon>Streptophyta</taxon>
        <taxon>Embryophyta</taxon>
        <taxon>Tracheophyta</taxon>
        <taxon>Spermatophyta</taxon>
        <taxon>Magnoliopsida</taxon>
        <taxon>eudicotyledons</taxon>
        <taxon>Gunneridae</taxon>
        <taxon>Pentapetalae</taxon>
        <taxon>rosids</taxon>
        <taxon>malvids</taxon>
        <taxon>Sapindales</taxon>
        <taxon>Sapindaceae</taxon>
        <taxon>Dimocarpus</taxon>
    </lineage>
</organism>
<dbReference type="InterPro" id="IPR044164">
    <property type="entry name" value="CFI"/>
</dbReference>
<accession>G3FGU4</accession>
<dbReference type="UniPathway" id="UPA00154"/>
<dbReference type="PANTHER" id="PTHR28039">
    <property type="entry name" value="CHALCONE--FLAVONONE ISOMERASE 1-RELATED"/>
    <property type="match status" value="1"/>
</dbReference>
<evidence type="ECO:0000313" key="9">
    <source>
        <dbReference type="EMBL" id="AEO36980.1"/>
    </source>
</evidence>
<feature type="domain" description="Chalcone isomerase" evidence="8">
    <location>
        <begin position="12"/>
        <end position="213"/>
    </location>
</feature>
<evidence type="ECO:0000256" key="3">
    <source>
        <dbReference type="ARBA" id="ARBA00023235"/>
    </source>
</evidence>
<gene>
    <name evidence="9" type="primary">CHI</name>
</gene>
<evidence type="ECO:0000256" key="1">
    <source>
        <dbReference type="ARBA" id="ARBA00004966"/>
    </source>
</evidence>
<dbReference type="EMBL" id="JF718281">
    <property type="protein sequence ID" value="AEO36980.1"/>
    <property type="molecule type" value="mRNA"/>
</dbReference>
<dbReference type="InterPro" id="IPR016089">
    <property type="entry name" value="Chalcone_isomerase_bundle_sf"/>
</dbReference>
<dbReference type="InterPro" id="IPR016088">
    <property type="entry name" value="Chalcone_isomerase_3-sand"/>
</dbReference>
<dbReference type="Gene3D" id="1.10.890.20">
    <property type="match status" value="1"/>
</dbReference>
<comment type="function">
    <text evidence="5">Catalyzes the intramolecular cyclization of bicyclic chalcones into tricyclic (S)-flavanones. Responsible for the isomerization of 4,2',4',6'-tetrahydroxychalcone (also termed chalcone) into naringenin.</text>
</comment>
<dbReference type="Pfam" id="PF02431">
    <property type="entry name" value="Chalcone"/>
    <property type="match status" value="1"/>
</dbReference>
<evidence type="ECO:0000256" key="4">
    <source>
        <dbReference type="ARBA" id="ARBA00023241"/>
    </source>
</evidence>
<dbReference type="InterPro" id="IPR016087">
    <property type="entry name" value="Chalcone_isomerase"/>
</dbReference>
<name>G3FGU4_9ROSI</name>
<dbReference type="GO" id="GO:0045430">
    <property type="term" value="F:chalcone isomerase activity"/>
    <property type="evidence" value="ECO:0007669"/>
    <property type="project" value="UniProtKB-EC"/>
</dbReference>